<evidence type="ECO:0000256" key="3">
    <source>
        <dbReference type="ARBA" id="ARBA00022737"/>
    </source>
</evidence>
<dbReference type="GO" id="GO:0061608">
    <property type="term" value="F:nuclear import signal receptor activity"/>
    <property type="evidence" value="ECO:0007669"/>
    <property type="project" value="InterPro"/>
</dbReference>
<dbReference type="InterPro" id="IPR016024">
    <property type="entry name" value="ARM-type_fold"/>
</dbReference>
<dbReference type="SUPFAM" id="SSF48371">
    <property type="entry name" value="ARM repeat"/>
    <property type="match status" value="1"/>
</dbReference>
<evidence type="ECO:0000256" key="1">
    <source>
        <dbReference type="ARBA" id="ARBA00010394"/>
    </source>
</evidence>
<dbReference type="InterPro" id="IPR032413">
    <property type="entry name" value="Arm_3"/>
</dbReference>
<dbReference type="SMART" id="SM00185">
    <property type="entry name" value="ARM"/>
    <property type="match status" value="8"/>
</dbReference>
<dbReference type="PIRSF" id="PIRSF005673">
    <property type="entry name" value="Importin_alpha"/>
    <property type="match status" value="1"/>
</dbReference>
<dbReference type="InterPro" id="IPR011989">
    <property type="entry name" value="ARM-like"/>
</dbReference>
<evidence type="ECO:0000313" key="7">
    <source>
        <dbReference type="EMBL" id="VVB07022.1"/>
    </source>
</evidence>
<protein>
    <recommendedName>
        <fullName evidence="5">Importin subunit alpha</fullName>
    </recommendedName>
</protein>
<evidence type="ECO:0000313" key="8">
    <source>
        <dbReference type="Proteomes" id="UP000489600"/>
    </source>
</evidence>
<dbReference type="PANTHER" id="PTHR23316">
    <property type="entry name" value="IMPORTIN ALPHA"/>
    <property type="match status" value="1"/>
</dbReference>
<evidence type="ECO:0000256" key="5">
    <source>
        <dbReference type="PIRNR" id="PIRNR005673"/>
    </source>
</evidence>
<evidence type="ECO:0000256" key="6">
    <source>
        <dbReference type="PROSITE-ProRule" id="PRU00259"/>
    </source>
</evidence>
<keyword evidence="3" id="KW-0677">Repeat</keyword>
<feature type="repeat" description="ARM" evidence="6">
    <location>
        <begin position="109"/>
        <end position="147"/>
    </location>
</feature>
<dbReference type="InterPro" id="IPR000225">
    <property type="entry name" value="Armadillo"/>
</dbReference>
<reference evidence="7" key="1">
    <citation type="submission" date="2019-07" db="EMBL/GenBank/DDBJ databases">
        <authorList>
            <person name="Dittberner H."/>
        </authorList>
    </citation>
    <scope>NUCLEOTIDE SEQUENCE [LARGE SCALE GENOMIC DNA]</scope>
</reference>
<name>A0A565C028_9BRAS</name>
<dbReference type="Gene3D" id="1.25.10.10">
    <property type="entry name" value="Leucine-rich Repeat Variant"/>
    <property type="match status" value="1"/>
</dbReference>
<dbReference type="GO" id="GO:0006606">
    <property type="term" value="P:protein import into nucleus"/>
    <property type="evidence" value="ECO:0007669"/>
    <property type="project" value="InterPro"/>
</dbReference>
<comment type="similarity">
    <text evidence="1 5">Belongs to the importin alpha family.</text>
</comment>
<dbReference type="InterPro" id="IPR024931">
    <property type="entry name" value="Importin_alpha"/>
</dbReference>
<dbReference type="Proteomes" id="UP000489600">
    <property type="component" value="Unassembled WGS sequence"/>
</dbReference>
<dbReference type="Pfam" id="PF16186">
    <property type="entry name" value="Arm_3"/>
    <property type="match status" value="1"/>
</dbReference>
<keyword evidence="8" id="KW-1185">Reference proteome</keyword>
<dbReference type="Pfam" id="PF00514">
    <property type="entry name" value="Arm"/>
    <property type="match status" value="6"/>
</dbReference>
<organism evidence="7 8">
    <name type="scientific">Arabis nemorensis</name>
    <dbReference type="NCBI Taxonomy" id="586526"/>
    <lineage>
        <taxon>Eukaryota</taxon>
        <taxon>Viridiplantae</taxon>
        <taxon>Streptophyta</taxon>
        <taxon>Embryophyta</taxon>
        <taxon>Tracheophyta</taxon>
        <taxon>Spermatophyta</taxon>
        <taxon>Magnoliopsida</taxon>
        <taxon>eudicotyledons</taxon>
        <taxon>Gunneridae</taxon>
        <taxon>Pentapetalae</taxon>
        <taxon>rosids</taxon>
        <taxon>malvids</taxon>
        <taxon>Brassicales</taxon>
        <taxon>Brassicaceae</taxon>
        <taxon>Arabideae</taxon>
        <taxon>Arabis</taxon>
    </lineage>
</organism>
<proteinExistence type="inferred from homology"/>
<sequence>MAPRAEIVRRDHEKDMSSVKIAIPDLPLMLGQIWTDDKSSQLEGTIFFRKLLSMRNRPINGVISIGAVPRFVKFLADEEMPKLQLEAACVLNSISSGTSDYKKVVAESGALSIFIKLLGSSSEDVCEQAVRALGNVAANSPKYRDVVLNHNAMLPLLSHFNEHSKLSMQRIATWTLANLCRGKPQPSFEQIKPAIPVLERLLQSTDEEVLKDACSALSYLSDESTDIRQAVIDAGVIPHLINILCHPSPSVLVPALRTIGNIVTSRDDQTQMVLNHQVLHPLLNLLTNNSYKKIVKKSVLDHLQHHSSWELKPDTMIDAGIIQSLVLLLQTADFKVKKEAAVGISNVTARGTEEQIRFMVSQGCIEPVCNLLTCPEPSIITVCLEALEKILIVGEAEKNLGDILYASIMIDDAKVLEKIEQLQNHDNNDIHQKVVKIIETFGQKTEKATNQL</sequence>
<keyword evidence="4 5" id="KW-0653">Protein transport</keyword>
<feature type="repeat" description="ARM" evidence="6">
    <location>
        <begin position="193"/>
        <end position="235"/>
    </location>
</feature>
<dbReference type="AlphaFoldDB" id="A0A565C028"/>
<dbReference type="GO" id="GO:0005737">
    <property type="term" value="C:cytoplasm"/>
    <property type="evidence" value="ECO:0007669"/>
    <property type="project" value="InterPro"/>
</dbReference>
<accession>A0A565C028</accession>
<comment type="caution">
    <text evidence="7">The sequence shown here is derived from an EMBL/GenBank/DDBJ whole genome shotgun (WGS) entry which is preliminary data.</text>
</comment>
<evidence type="ECO:0000256" key="4">
    <source>
        <dbReference type="ARBA" id="ARBA00022927"/>
    </source>
</evidence>
<dbReference type="OrthoDB" id="1935265at2759"/>
<feature type="repeat" description="ARM" evidence="6">
    <location>
        <begin position="66"/>
        <end position="109"/>
    </location>
</feature>
<gene>
    <name evidence="7" type="ORF">ANE_LOCUS17466</name>
</gene>
<evidence type="ECO:0000256" key="2">
    <source>
        <dbReference type="ARBA" id="ARBA00022448"/>
    </source>
</evidence>
<keyword evidence="2 5" id="KW-0813">Transport</keyword>
<dbReference type="PROSITE" id="PS50176">
    <property type="entry name" value="ARM_REPEAT"/>
    <property type="match status" value="3"/>
</dbReference>
<dbReference type="EMBL" id="CABITT030000006">
    <property type="protein sequence ID" value="VVB07022.1"/>
    <property type="molecule type" value="Genomic_DNA"/>
</dbReference>